<accession>A0A377M6D0</accession>
<dbReference type="AlphaFoldDB" id="A0A377M6D0"/>
<gene>
    <name evidence="1" type="ORF">NCTC10005_06425</name>
</gene>
<sequence length="190" mass="21316">MHSLAYQQSNKFSPTAMIYQNRREPDSSALNIDGIRAAVRAWAADCRSREFVAALIVEEWRATGGTGLDIPTDSHRQMQKVFRWIDGDTEYAANNIRQLAPAIMSVLPLEYRNRLAPQNDTMSLIASAMKECAEAKQAVLLDAPEHQKLKEVSEGIASLFRLMPEQVGPLMTMVTSMLGLCERHQKRKSP</sequence>
<reference evidence="1 2" key="1">
    <citation type="submission" date="2018-06" db="EMBL/GenBank/DDBJ databases">
        <authorList>
            <consortium name="Pathogen Informatics"/>
            <person name="Doyle S."/>
        </authorList>
    </citation>
    <scope>NUCLEOTIDE SEQUENCE [LARGE SCALE GENOMIC DNA]</scope>
    <source>
        <strain evidence="1 2">NCTC10005</strain>
    </source>
</reference>
<evidence type="ECO:0000313" key="1">
    <source>
        <dbReference type="EMBL" id="STQ13596.1"/>
    </source>
</evidence>
<dbReference type="Proteomes" id="UP000255106">
    <property type="component" value="Unassembled WGS sequence"/>
</dbReference>
<dbReference type="InterPro" id="IPR009364">
    <property type="entry name" value="YdaT-like"/>
</dbReference>
<name>A0A377M6D0_ENTCL</name>
<evidence type="ECO:0000313" key="2">
    <source>
        <dbReference type="Proteomes" id="UP000255106"/>
    </source>
</evidence>
<dbReference type="EMBL" id="UGJB01000004">
    <property type="protein sequence ID" value="STQ13596.1"/>
    <property type="molecule type" value="Genomic_DNA"/>
</dbReference>
<dbReference type="InterPro" id="IPR037042">
    <property type="entry name" value="YdaT-like_sf"/>
</dbReference>
<proteinExistence type="predicted"/>
<protein>
    <submittedName>
        <fullName evidence="1">Regulatory protein CII</fullName>
    </submittedName>
</protein>
<dbReference type="Pfam" id="PF06254">
    <property type="entry name" value="YdaT_toxin"/>
    <property type="match status" value="1"/>
</dbReference>
<organism evidence="1 2">
    <name type="scientific">Enterobacter cloacae</name>
    <dbReference type="NCBI Taxonomy" id="550"/>
    <lineage>
        <taxon>Bacteria</taxon>
        <taxon>Pseudomonadati</taxon>
        <taxon>Pseudomonadota</taxon>
        <taxon>Gammaproteobacteria</taxon>
        <taxon>Enterobacterales</taxon>
        <taxon>Enterobacteriaceae</taxon>
        <taxon>Enterobacter</taxon>
        <taxon>Enterobacter cloacae complex</taxon>
    </lineage>
</organism>
<dbReference type="Gene3D" id="1.10.3600.10">
    <property type="entry name" value="Putative bacterial toxin ydaT"/>
    <property type="match status" value="1"/>
</dbReference>